<feature type="region of interest" description="Disordered" evidence="1">
    <location>
        <begin position="18"/>
        <end position="60"/>
    </location>
</feature>
<feature type="compositionally biased region" description="Basic and acidic residues" evidence="1">
    <location>
        <begin position="616"/>
        <end position="631"/>
    </location>
</feature>
<protein>
    <submittedName>
        <fullName evidence="2">Uncharacterized protein</fullName>
    </submittedName>
</protein>
<feature type="compositionally biased region" description="Basic and acidic residues" evidence="1">
    <location>
        <begin position="112"/>
        <end position="121"/>
    </location>
</feature>
<reference evidence="2 3" key="1">
    <citation type="submission" date="2015-07" db="EMBL/GenBank/DDBJ databases">
        <title>The genome of Eufriesea mexicana.</title>
        <authorList>
            <person name="Pan H."/>
            <person name="Kapheim K."/>
        </authorList>
    </citation>
    <scope>NUCLEOTIDE SEQUENCE [LARGE SCALE GENOMIC DNA]</scope>
    <source>
        <strain evidence="2">0111107269</strain>
        <tissue evidence="2">Whole body</tissue>
    </source>
</reference>
<feature type="compositionally biased region" description="Basic and acidic residues" evidence="1">
    <location>
        <begin position="129"/>
        <end position="138"/>
    </location>
</feature>
<evidence type="ECO:0000313" key="3">
    <source>
        <dbReference type="Proteomes" id="UP000250275"/>
    </source>
</evidence>
<feature type="compositionally biased region" description="Basic and acidic residues" evidence="1">
    <location>
        <begin position="941"/>
        <end position="963"/>
    </location>
</feature>
<feature type="compositionally biased region" description="Basic and acidic residues" evidence="1">
    <location>
        <begin position="1105"/>
        <end position="1118"/>
    </location>
</feature>
<feature type="region of interest" description="Disordered" evidence="1">
    <location>
        <begin position="781"/>
        <end position="800"/>
    </location>
</feature>
<sequence length="1467" mass="165711">MLNNDGRTLGIIEVKPPSALSSSADRSINGDEEIVGRTESSSGGSSPSDLKKRLQHHPSRNEATRLANRVINISRRLSRNRDFYLHGATSRIEENVEKEEREEQETVSSKKSHSDFKAKDARARRRAKIRSDHDKERMMVISKPSETGTSDLRNETSNSQRSNRSSLIERKIEEVSEESSDLRLPLGVEILSNNAERYSSLSARSPSTFGLYRNQDEATNDSSRSQRNYLRIYSDTSCEDSSKARIDLQPTSPASVKSSSHNRYRACRGVILQNLSSGSEAESNCEVMSDRIAPDENTERSATIRAEQTNIPSGLCANDSTIRNLNNTPAISLSSRRSSNHTLCNSSRSNLEDIVASPVPRVDFTEKKFCQSLNSPLTPASLSSARKITRERSFYRILDSSRSDCTHNAKSTLKQLVEEPLFFSDREGIRDCNRKDSESSSSLLATPPCSVISPRILDTRISKNVSHRNVINLKRNAHNEDIFDHQEREIPTNEYSYSSNSIVRENQSFASTPTGIRLPETIPESPTFECSPSNNSDPCLSNTANTNALKEAISKCILNYDGNNDMKITQLRSFTSALQFQTCPSENRSAASTFRESFIGDSTKSVEENLYSSESSRNDEEARDQHSKNIISDKEFVHVPTLVLNSREVSYSSSPASKPCSEKRLDADTLIMALSNAALKQQATKENSENTCSESCIDSKTFSRPGSSENDLTMDTRLGSRSIKSDENQSKAATPRTCCRSSLSTRSRIPVKIRSDRSRPSVSKLNETETRVISRAISPTAETHRFGSDRSSNVPKSDGSAQFMKNHTTTDVGVHAEVMLGFAIADTNSKEHERYCDRKSIDVESENVNMSDLLMKDVQSRTSLSFQMEIDYDGGKEEAEIKNGDASCANRLTEGTDTSSSTSRSSNRSSNWKKSERSKEQNSLNQSSSSESESENCSRCCDMREAVARSGEHEQREKLDSFRSRISRTSRTSVGGYRSKRENNSYEGEILEETTEERKNLLENQIGDGGYQDISMEDSHKLQLQRASSPEDDESVRGKRAMENRDKLRFSLEKLAADQFRRNISLEQAKTIQSDTATFFAEKFYEIPQFSLACSSSASKLRRDKSRDSPRVKKKSQDRFPFTISEKTSIASMKFKVPGRLGNFDEDEEDRSYRLDMHPSITRLAGSGFEDSPAEIISYVARTELEDRYVKSSGMKGLVQKFSARWKKPKKHDDRTESSAKATNVIYENRDYREECESSMESCSESSLLREFKVYRSFEEKTSKAALNSDSPDEKSSIICSKDARNGESWKNTWSTNMENPCRRYDRDDMWVQAFKDLDSDRDEGTKDVETSKEMDESKSKDPYSVFFVKSTREAPETSARPFLQKDEKRRHVPAEKQKNRVKFRGTSLVVTPKRSDETVCKESIRNRGSERVRKNRKNMQSGCFCLRFYRMIVPISFTSIFKYRSRINNSSSIKKRPRISLQKKKG</sequence>
<dbReference type="OrthoDB" id="7608553at2759"/>
<gene>
    <name evidence="2" type="ORF">WN48_07499</name>
</gene>
<feature type="region of interest" description="Disordered" evidence="1">
    <location>
        <begin position="605"/>
        <end position="631"/>
    </location>
</feature>
<feature type="compositionally biased region" description="Low complexity" evidence="1">
    <location>
        <begin position="921"/>
        <end position="937"/>
    </location>
</feature>
<evidence type="ECO:0000313" key="2">
    <source>
        <dbReference type="EMBL" id="OAD62107.1"/>
    </source>
</evidence>
<feature type="compositionally biased region" description="Low complexity" evidence="1">
    <location>
        <begin position="736"/>
        <end position="748"/>
    </location>
</feature>
<evidence type="ECO:0000256" key="1">
    <source>
        <dbReference type="SAM" id="MobiDB-lite"/>
    </source>
</evidence>
<dbReference type="EMBL" id="KQ759892">
    <property type="protein sequence ID" value="OAD62107.1"/>
    <property type="molecule type" value="Genomic_DNA"/>
</dbReference>
<feature type="region of interest" description="Disordered" evidence="1">
    <location>
        <begin position="1319"/>
        <end position="1338"/>
    </location>
</feature>
<feature type="region of interest" description="Disordered" evidence="1">
    <location>
        <begin position="95"/>
        <end position="179"/>
    </location>
</feature>
<dbReference type="Proteomes" id="UP000250275">
    <property type="component" value="Unassembled WGS sequence"/>
</dbReference>
<feature type="region of interest" description="Disordered" evidence="1">
    <location>
        <begin position="882"/>
        <end position="990"/>
    </location>
</feature>
<organism evidence="2 3">
    <name type="scientific">Eufriesea mexicana</name>
    <dbReference type="NCBI Taxonomy" id="516756"/>
    <lineage>
        <taxon>Eukaryota</taxon>
        <taxon>Metazoa</taxon>
        <taxon>Ecdysozoa</taxon>
        <taxon>Arthropoda</taxon>
        <taxon>Hexapoda</taxon>
        <taxon>Insecta</taxon>
        <taxon>Pterygota</taxon>
        <taxon>Neoptera</taxon>
        <taxon>Endopterygota</taxon>
        <taxon>Hymenoptera</taxon>
        <taxon>Apocrita</taxon>
        <taxon>Aculeata</taxon>
        <taxon>Apoidea</taxon>
        <taxon>Anthophila</taxon>
        <taxon>Apidae</taxon>
        <taxon>Eufriesea</taxon>
    </lineage>
</organism>
<feature type="region of interest" description="Disordered" evidence="1">
    <location>
        <begin position="241"/>
        <end position="260"/>
    </location>
</feature>
<feature type="compositionally biased region" description="Polar residues" evidence="1">
    <location>
        <begin position="682"/>
        <end position="713"/>
    </location>
</feature>
<feature type="region of interest" description="Disordered" evidence="1">
    <location>
        <begin position="1020"/>
        <end position="1039"/>
    </location>
</feature>
<feature type="compositionally biased region" description="Polar residues" evidence="1">
    <location>
        <begin position="789"/>
        <end position="800"/>
    </location>
</feature>
<proteinExistence type="predicted"/>
<feature type="compositionally biased region" description="Polar residues" evidence="1">
    <location>
        <begin position="249"/>
        <end position="259"/>
    </location>
</feature>
<feature type="region of interest" description="Disordered" evidence="1">
    <location>
        <begin position="682"/>
        <end position="767"/>
    </location>
</feature>
<accession>A0A310SHF2</accession>
<feature type="region of interest" description="Disordered" evidence="1">
    <location>
        <begin position="205"/>
        <end position="226"/>
    </location>
</feature>
<name>A0A310SHF2_9HYME</name>
<keyword evidence="3" id="KW-1185">Reference proteome</keyword>
<feature type="compositionally biased region" description="Low complexity" evidence="1">
    <location>
        <begin position="898"/>
        <end position="912"/>
    </location>
</feature>
<feature type="compositionally biased region" description="Polar residues" evidence="1">
    <location>
        <begin position="144"/>
        <end position="166"/>
    </location>
</feature>
<feature type="region of interest" description="Disordered" evidence="1">
    <location>
        <begin position="1098"/>
        <end position="1118"/>
    </location>
</feature>